<sequence length="597" mass="65310">MKKNLLTLTLLTGICLQLNAQTFPYSNSLQTSGSYNLINGSTGVSVNATVNGTQTKGILLTPAERSKFNGIELNGINFNTNRGFNIDFEYFQWGGSNQADGIALVLFDGSTTTPSMGSSGAGLGYTYSKGTNGNNNTSGFTNGYLAFGFDSFGNFHRVRRETNEWRNGLYTVSGSNVYDGVNPQSGSSNFTELSYQGDSSNRNKASYFTIRGSANSPKWIQNTTNSDNSRGYPVLYTVNTQVSSDGTANGVTNGASLAANNNGGHGTRKISGFNPFNIRSGVYTEDIKNTGYRKAHLQFRKGKREYYNPDRTTINEVIESYFVDVIIETNTGRNTIAKNEQFRISAKNTASHAIRNYYDPNSYNATTTSGFSSLNFNGKAPTTLKMAITGSTGLYYQNQLVRNVNIALPYSPNAINDAYSNVCNNFPTIIGHPLINDTAYNNDEYIERYEGTPTTSVVDLKEMTHTVSTPSMDHIDTSSFSFMTMNSSGKYEKVTPNQYLYTIPGVGTFQYIYQENGINLSPQDPYIVFTPISNGAALNNTFNMYYTIKNKPKTGVNGGVLGDEEYRSAVSTITITTSSSNCAKPYIITNKNVTTSL</sequence>
<dbReference type="EMBL" id="CP040908">
    <property type="protein sequence ID" value="QLL59502.1"/>
    <property type="molecule type" value="Genomic_DNA"/>
</dbReference>
<organism evidence="2 3">
    <name type="scientific">Empedobacter falsenii</name>
    <dbReference type="NCBI Taxonomy" id="343874"/>
    <lineage>
        <taxon>Bacteria</taxon>
        <taxon>Pseudomonadati</taxon>
        <taxon>Bacteroidota</taxon>
        <taxon>Flavobacteriia</taxon>
        <taxon>Flavobacteriales</taxon>
        <taxon>Weeksellaceae</taxon>
        <taxon>Empedobacter</taxon>
    </lineage>
</organism>
<evidence type="ECO:0000256" key="1">
    <source>
        <dbReference type="SAM" id="SignalP"/>
    </source>
</evidence>
<dbReference type="RefSeq" id="WP_180905420.1">
    <property type="nucleotide sequence ID" value="NZ_CP040908.1"/>
</dbReference>
<dbReference type="KEGG" id="efal:FH779_16050"/>
<reference evidence="2 3" key="1">
    <citation type="submission" date="2019-06" db="EMBL/GenBank/DDBJ databases">
        <title>Emergence of pandrug resistant Empedobacter falsenii in China.</title>
        <authorList>
            <person name="Dong N."/>
            <person name="Chen S."/>
            <person name="Zhang R."/>
        </authorList>
    </citation>
    <scope>NUCLEOTIDE SEQUENCE [LARGE SCALE GENOMIC DNA]</scope>
    <source>
        <strain evidence="2 3">1681-1</strain>
    </source>
</reference>
<feature type="chain" id="PRO_5028838896" evidence="1">
    <location>
        <begin position="21"/>
        <end position="597"/>
    </location>
</feature>
<keyword evidence="1" id="KW-0732">Signal</keyword>
<dbReference type="GeneID" id="78403000"/>
<feature type="signal peptide" evidence="1">
    <location>
        <begin position="1"/>
        <end position="20"/>
    </location>
</feature>
<keyword evidence="3" id="KW-1185">Reference proteome</keyword>
<gene>
    <name evidence="2" type="ORF">FH779_16050</name>
</gene>
<evidence type="ECO:0000313" key="3">
    <source>
        <dbReference type="Proteomes" id="UP000510643"/>
    </source>
</evidence>
<proteinExistence type="predicted"/>
<protein>
    <submittedName>
        <fullName evidence="2">Uncharacterized protein</fullName>
    </submittedName>
</protein>
<accession>A0A7H9DWD3</accession>
<dbReference type="Proteomes" id="UP000510643">
    <property type="component" value="Chromosome"/>
</dbReference>
<dbReference type="AlphaFoldDB" id="A0A7H9DWD3"/>
<evidence type="ECO:0000313" key="2">
    <source>
        <dbReference type="EMBL" id="QLL59502.1"/>
    </source>
</evidence>
<name>A0A7H9DWD3_9FLAO</name>